<name>A0A438INL4_VITVI</name>
<dbReference type="EMBL" id="QGNW01000094">
    <property type="protein sequence ID" value="RVW98261.1"/>
    <property type="molecule type" value="Genomic_DNA"/>
</dbReference>
<proteinExistence type="predicted"/>
<comment type="caution">
    <text evidence="1">The sequence shown here is derived from an EMBL/GenBank/DDBJ whole genome shotgun (WGS) entry which is preliminary data.</text>
</comment>
<protein>
    <submittedName>
        <fullName evidence="1">Uncharacterized protein</fullName>
    </submittedName>
</protein>
<evidence type="ECO:0000313" key="2">
    <source>
        <dbReference type="Proteomes" id="UP000288805"/>
    </source>
</evidence>
<gene>
    <name evidence="1" type="ORF">CK203_034325</name>
</gene>
<evidence type="ECO:0000313" key="1">
    <source>
        <dbReference type="EMBL" id="RVW98261.1"/>
    </source>
</evidence>
<reference evidence="1 2" key="1">
    <citation type="journal article" date="2018" name="PLoS Genet.">
        <title>Population sequencing reveals clonal diversity and ancestral inbreeding in the grapevine cultivar Chardonnay.</title>
        <authorList>
            <person name="Roach M.J."/>
            <person name="Johnson D.L."/>
            <person name="Bohlmann J."/>
            <person name="van Vuuren H.J."/>
            <person name="Jones S.J."/>
            <person name="Pretorius I.S."/>
            <person name="Schmidt S.A."/>
            <person name="Borneman A.R."/>
        </authorList>
    </citation>
    <scope>NUCLEOTIDE SEQUENCE [LARGE SCALE GENOMIC DNA]</scope>
    <source>
        <strain evidence="2">cv. Chardonnay</strain>
        <tissue evidence="1">Leaf</tissue>
    </source>
</reference>
<sequence>MMWENGISRELWSDSSPVDAKEKKPLTSIALPYDYAYLPSTLALSCYTAQGVERPLAFYPILVQPCYAAQVTVRPPAS</sequence>
<accession>A0A438INL4</accession>
<dbReference type="AlphaFoldDB" id="A0A438INL4"/>
<organism evidence="1 2">
    <name type="scientific">Vitis vinifera</name>
    <name type="common">Grape</name>
    <dbReference type="NCBI Taxonomy" id="29760"/>
    <lineage>
        <taxon>Eukaryota</taxon>
        <taxon>Viridiplantae</taxon>
        <taxon>Streptophyta</taxon>
        <taxon>Embryophyta</taxon>
        <taxon>Tracheophyta</taxon>
        <taxon>Spermatophyta</taxon>
        <taxon>Magnoliopsida</taxon>
        <taxon>eudicotyledons</taxon>
        <taxon>Gunneridae</taxon>
        <taxon>Pentapetalae</taxon>
        <taxon>rosids</taxon>
        <taxon>Vitales</taxon>
        <taxon>Vitaceae</taxon>
        <taxon>Viteae</taxon>
        <taxon>Vitis</taxon>
    </lineage>
</organism>
<dbReference type="Proteomes" id="UP000288805">
    <property type="component" value="Unassembled WGS sequence"/>
</dbReference>